<feature type="compositionally biased region" description="Basic and acidic residues" evidence="1">
    <location>
        <begin position="180"/>
        <end position="198"/>
    </location>
</feature>
<accession>A0A0C3FEZ1</accession>
<feature type="region of interest" description="Disordered" evidence="1">
    <location>
        <begin position="180"/>
        <end position="206"/>
    </location>
</feature>
<name>A0A0C3FEZ1_PILCF</name>
<proteinExistence type="predicted"/>
<feature type="transmembrane region" description="Helical" evidence="2">
    <location>
        <begin position="148"/>
        <end position="171"/>
    </location>
</feature>
<dbReference type="Proteomes" id="UP000054166">
    <property type="component" value="Unassembled WGS sequence"/>
</dbReference>
<keyword evidence="4" id="KW-1185">Reference proteome</keyword>
<keyword evidence="2" id="KW-0472">Membrane</keyword>
<protein>
    <submittedName>
        <fullName evidence="3">Uncharacterized protein</fullName>
    </submittedName>
</protein>
<evidence type="ECO:0000256" key="2">
    <source>
        <dbReference type="SAM" id="Phobius"/>
    </source>
</evidence>
<dbReference type="EMBL" id="KN833016">
    <property type="protein sequence ID" value="KIM78491.1"/>
    <property type="molecule type" value="Genomic_DNA"/>
</dbReference>
<organism evidence="3 4">
    <name type="scientific">Piloderma croceum (strain F 1598)</name>
    <dbReference type="NCBI Taxonomy" id="765440"/>
    <lineage>
        <taxon>Eukaryota</taxon>
        <taxon>Fungi</taxon>
        <taxon>Dikarya</taxon>
        <taxon>Basidiomycota</taxon>
        <taxon>Agaricomycotina</taxon>
        <taxon>Agaricomycetes</taxon>
        <taxon>Agaricomycetidae</taxon>
        <taxon>Atheliales</taxon>
        <taxon>Atheliaceae</taxon>
        <taxon>Piloderma</taxon>
    </lineage>
</organism>
<evidence type="ECO:0000313" key="4">
    <source>
        <dbReference type="Proteomes" id="UP000054166"/>
    </source>
</evidence>
<evidence type="ECO:0000256" key="1">
    <source>
        <dbReference type="SAM" id="MobiDB-lite"/>
    </source>
</evidence>
<dbReference type="OrthoDB" id="3254104at2759"/>
<feature type="transmembrane region" description="Helical" evidence="2">
    <location>
        <begin position="39"/>
        <end position="58"/>
    </location>
</feature>
<dbReference type="InParanoid" id="A0A0C3FEZ1"/>
<evidence type="ECO:0000313" key="3">
    <source>
        <dbReference type="EMBL" id="KIM78491.1"/>
    </source>
</evidence>
<feature type="transmembrane region" description="Helical" evidence="2">
    <location>
        <begin position="79"/>
        <end position="101"/>
    </location>
</feature>
<gene>
    <name evidence="3" type="ORF">PILCRDRAFT_75454</name>
</gene>
<reference evidence="4" key="2">
    <citation type="submission" date="2015-01" db="EMBL/GenBank/DDBJ databases">
        <title>Evolutionary Origins and Diversification of the Mycorrhizal Mutualists.</title>
        <authorList>
            <consortium name="DOE Joint Genome Institute"/>
            <consortium name="Mycorrhizal Genomics Consortium"/>
            <person name="Kohler A."/>
            <person name="Kuo A."/>
            <person name="Nagy L.G."/>
            <person name="Floudas D."/>
            <person name="Copeland A."/>
            <person name="Barry K.W."/>
            <person name="Cichocki N."/>
            <person name="Veneault-Fourrey C."/>
            <person name="LaButti K."/>
            <person name="Lindquist E.A."/>
            <person name="Lipzen A."/>
            <person name="Lundell T."/>
            <person name="Morin E."/>
            <person name="Murat C."/>
            <person name="Riley R."/>
            <person name="Ohm R."/>
            <person name="Sun H."/>
            <person name="Tunlid A."/>
            <person name="Henrissat B."/>
            <person name="Grigoriev I.V."/>
            <person name="Hibbett D.S."/>
            <person name="Martin F."/>
        </authorList>
    </citation>
    <scope>NUCLEOTIDE SEQUENCE [LARGE SCALE GENOMIC DNA]</scope>
    <source>
        <strain evidence="4">F 1598</strain>
    </source>
</reference>
<sequence>MSATVAQPRPPVSRRVSEYTAMLLAMDDIPMIHGIFTKVFVWILLVGFLVLPATFVNLQNKKTGTKGVTGDLIGSLQHLPIFIVGCACGGIGILGMCWFWYRWQANSIWICNNIFLPGAVNSLHGVVATVASNYGQNNKLEFVGTSKWTLIATAGLTVVCMLFFLFYSFIVSGSAKKKHDREYGGRKAGSRGEGRGFETKTSTNMS</sequence>
<reference evidence="3 4" key="1">
    <citation type="submission" date="2014-04" db="EMBL/GenBank/DDBJ databases">
        <authorList>
            <consortium name="DOE Joint Genome Institute"/>
            <person name="Kuo A."/>
            <person name="Tarkka M."/>
            <person name="Buscot F."/>
            <person name="Kohler A."/>
            <person name="Nagy L.G."/>
            <person name="Floudas D."/>
            <person name="Copeland A."/>
            <person name="Barry K.W."/>
            <person name="Cichocki N."/>
            <person name="Veneault-Fourrey C."/>
            <person name="LaButti K."/>
            <person name="Lindquist E.A."/>
            <person name="Lipzen A."/>
            <person name="Lundell T."/>
            <person name="Morin E."/>
            <person name="Murat C."/>
            <person name="Sun H."/>
            <person name="Tunlid A."/>
            <person name="Henrissat B."/>
            <person name="Grigoriev I.V."/>
            <person name="Hibbett D.S."/>
            <person name="Martin F."/>
            <person name="Nordberg H.P."/>
            <person name="Cantor M.N."/>
            <person name="Hua S.X."/>
        </authorList>
    </citation>
    <scope>NUCLEOTIDE SEQUENCE [LARGE SCALE GENOMIC DNA]</scope>
    <source>
        <strain evidence="3 4">F 1598</strain>
    </source>
</reference>
<dbReference type="AlphaFoldDB" id="A0A0C3FEZ1"/>
<dbReference type="HOGENOM" id="CLU_037457_1_0_1"/>
<dbReference type="STRING" id="765440.A0A0C3FEZ1"/>
<keyword evidence="2" id="KW-0812">Transmembrane</keyword>
<keyword evidence="2" id="KW-1133">Transmembrane helix</keyword>